<organism evidence="2 3">
    <name type="scientific">Pholiota conissans</name>
    <dbReference type="NCBI Taxonomy" id="109636"/>
    <lineage>
        <taxon>Eukaryota</taxon>
        <taxon>Fungi</taxon>
        <taxon>Dikarya</taxon>
        <taxon>Basidiomycota</taxon>
        <taxon>Agaricomycotina</taxon>
        <taxon>Agaricomycetes</taxon>
        <taxon>Agaricomycetidae</taxon>
        <taxon>Agaricales</taxon>
        <taxon>Agaricineae</taxon>
        <taxon>Strophariaceae</taxon>
        <taxon>Pholiota</taxon>
    </lineage>
</organism>
<protein>
    <submittedName>
        <fullName evidence="2">Uncharacterized protein</fullName>
    </submittedName>
</protein>
<evidence type="ECO:0000313" key="2">
    <source>
        <dbReference type="EMBL" id="KAF9477404.1"/>
    </source>
</evidence>
<gene>
    <name evidence="2" type="ORF">BDN70DRAFT_111543</name>
</gene>
<reference evidence="2" key="1">
    <citation type="submission" date="2020-11" db="EMBL/GenBank/DDBJ databases">
        <authorList>
            <consortium name="DOE Joint Genome Institute"/>
            <person name="Ahrendt S."/>
            <person name="Riley R."/>
            <person name="Andreopoulos W."/>
            <person name="Labutti K."/>
            <person name="Pangilinan J."/>
            <person name="Ruiz-Duenas F.J."/>
            <person name="Barrasa J.M."/>
            <person name="Sanchez-Garcia M."/>
            <person name="Camarero S."/>
            <person name="Miyauchi S."/>
            <person name="Serrano A."/>
            <person name="Linde D."/>
            <person name="Babiker R."/>
            <person name="Drula E."/>
            <person name="Ayuso-Fernandez I."/>
            <person name="Pacheco R."/>
            <person name="Padilla G."/>
            <person name="Ferreira P."/>
            <person name="Barriuso J."/>
            <person name="Kellner H."/>
            <person name="Castanera R."/>
            <person name="Alfaro M."/>
            <person name="Ramirez L."/>
            <person name="Pisabarro A.G."/>
            <person name="Kuo A."/>
            <person name="Tritt A."/>
            <person name="Lipzen A."/>
            <person name="He G."/>
            <person name="Yan M."/>
            <person name="Ng V."/>
            <person name="Cullen D."/>
            <person name="Martin F."/>
            <person name="Rosso M.-N."/>
            <person name="Henrissat B."/>
            <person name="Hibbett D."/>
            <person name="Martinez A.T."/>
            <person name="Grigoriev I.V."/>
        </authorList>
    </citation>
    <scope>NUCLEOTIDE SEQUENCE</scope>
    <source>
        <strain evidence="2">CIRM-BRFM 674</strain>
    </source>
</reference>
<sequence length="81" mass="9282">MRYRSCTTVYEAISSLPINASLIVFNLCLMLVLVYRAPRLLPFELDVRSLHSPSQQHQHPSLTVDLFSSYIAQIDTFLQLV</sequence>
<feature type="transmembrane region" description="Helical" evidence="1">
    <location>
        <begin position="12"/>
        <end position="35"/>
    </location>
</feature>
<keyword evidence="1" id="KW-0472">Membrane</keyword>
<evidence type="ECO:0000313" key="3">
    <source>
        <dbReference type="Proteomes" id="UP000807469"/>
    </source>
</evidence>
<accession>A0A9P5YZJ9</accession>
<keyword evidence="3" id="KW-1185">Reference proteome</keyword>
<dbReference type="EMBL" id="MU155262">
    <property type="protein sequence ID" value="KAF9477404.1"/>
    <property type="molecule type" value="Genomic_DNA"/>
</dbReference>
<evidence type="ECO:0000256" key="1">
    <source>
        <dbReference type="SAM" id="Phobius"/>
    </source>
</evidence>
<dbReference type="Proteomes" id="UP000807469">
    <property type="component" value="Unassembled WGS sequence"/>
</dbReference>
<dbReference type="AlphaFoldDB" id="A0A9P5YZJ9"/>
<name>A0A9P5YZJ9_9AGAR</name>
<keyword evidence="1" id="KW-0812">Transmembrane</keyword>
<proteinExistence type="predicted"/>
<keyword evidence="1" id="KW-1133">Transmembrane helix</keyword>
<comment type="caution">
    <text evidence="2">The sequence shown here is derived from an EMBL/GenBank/DDBJ whole genome shotgun (WGS) entry which is preliminary data.</text>
</comment>